<feature type="chain" id="PRO_5041960035" evidence="1">
    <location>
        <begin position="23"/>
        <end position="170"/>
    </location>
</feature>
<dbReference type="Proteomes" id="UP001201163">
    <property type="component" value="Unassembled WGS sequence"/>
</dbReference>
<comment type="caution">
    <text evidence="2">The sequence shown here is derived from an EMBL/GenBank/DDBJ whole genome shotgun (WGS) entry which is preliminary data.</text>
</comment>
<reference evidence="2" key="1">
    <citation type="submission" date="2022-01" db="EMBL/GenBank/DDBJ databases">
        <title>Comparative genomics reveals a dynamic genome evolution in the ectomycorrhizal milk-cap (Lactarius) mushrooms.</title>
        <authorList>
            <consortium name="DOE Joint Genome Institute"/>
            <person name="Lebreton A."/>
            <person name="Tang N."/>
            <person name="Kuo A."/>
            <person name="LaButti K."/>
            <person name="Drula E."/>
            <person name="Barry K."/>
            <person name="Clum A."/>
            <person name="Lipzen A."/>
            <person name="Mousain D."/>
            <person name="Ng V."/>
            <person name="Wang R."/>
            <person name="Wang X."/>
            <person name="Dai Y."/>
            <person name="Henrissat B."/>
            <person name="Grigoriev I.V."/>
            <person name="Guerin-Laguette A."/>
            <person name="Yu F."/>
            <person name="Martin F.M."/>
        </authorList>
    </citation>
    <scope>NUCLEOTIDE SEQUENCE</scope>
    <source>
        <strain evidence="2">QP</strain>
    </source>
</reference>
<sequence length="170" mass="18279">MTRFSVLSLVIAMITGTGLSRAEPHTIRFDNQCDKGTPQLVIGGEVLSSGEDWTSNGPQAGIAYLQTGQCLLNGEHCTLLEFNLNNPACAGCGSSVDISLVDPHALNVPITFSYFNGCDGQGATCTTPDCRTAFHRSDDNQVQVACQVDNVGPFRAHTLDLRSLIMFQRI</sequence>
<evidence type="ECO:0000313" key="3">
    <source>
        <dbReference type="Proteomes" id="UP001201163"/>
    </source>
</evidence>
<proteinExistence type="predicted"/>
<name>A0AAD4LK13_9AGAM</name>
<dbReference type="SUPFAM" id="SSF49870">
    <property type="entry name" value="Osmotin, thaumatin-like protein"/>
    <property type="match status" value="1"/>
</dbReference>
<keyword evidence="1" id="KW-0732">Signal</keyword>
<dbReference type="AlphaFoldDB" id="A0AAD4LK13"/>
<evidence type="ECO:0000256" key="1">
    <source>
        <dbReference type="SAM" id="SignalP"/>
    </source>
</evidence>
<organism evidence="2 3">
    <name type="scientific">Lactarius akahatsu</name>
    <dbReference type="NCBI Taxonomy" id="416441"/>
    <lineage>
        <taxon>Eukaryota</taxon>
        <taxon>Fungi</taxon>
        <taxon>Dikarya</taxon>
        <taxon>Basidiomycota</taxon>
        <taxon>Agaricomycotina</taxon>
        <taxon>Agaricomycetes</taxon>
        <taxon>Russulales</taxon>
        <taxon>Russulaceae</taxon>
        <taxon>Lactarius</taxon>
    </lineage>
</organism>
<keyword evidence="3" id="KW-1185">Reference proteome</keyword>
<dbReference type="InterPro" id="IPR037176">
    <property type="entry name" value="Osmotin/thaumatin-like_sf"/>
</dbReference>
<gene>
    <name evidence="2" type="ORF">EDB92DRAFT_415709</name>
</gene>
<dbReference type="EMBL" id="JAKELL010000018">
    <property type="protein sequence ID" value="KAH8993525.1"/>
    <property type="molecule type" value="Genomic_DNA"/>
</dbReference>
<protein>
    <submittedName>
        <fullName evidence="2">Uncharacterized protein</fullName>
    </submittedName>
</protein>
<accession>A0AAD4LK13</accession>
<feature type="signal peptide" evidence="1">
    <location>
        <begin position="1"/>
        <end position="22"/>
    </location>
</feature>
<evidence type="ECO:0000313" key="2">
    <source>
        <dbReference type="EMBL" id="KAH8993525.1"/>
    </source>
</evidence>